<comment type="caution">
    <text evidence="1">The sequence shown here is derived from an EMBL/GenBank/DDBJ whole genome shotgun (WGS) entry which is preliminary data.</text>
</comment>
<dbReference type="EMBL" id="JAMZIH010006742">
    <property type="protein sequence ID" value="KAJ1673620.1"/>
    <property type="molecule type" value="Genomic_DNA"/>
</dbReference>
<dbReference type="Proteomes" id="UP001145114">
    <property type="component" value="Unassembled WGS sequence"/>
</dbReference>
<evidence type="ECO:0000313" key="2">
    <source>
        <dbReference type="Proteomes" id="UP001145114"/>
    </source>
</evidence>
<accession>A0ACC1HC93</accession>
<protein>
    <submittedName>
        <fullName evidence="1">Plasma membrane calcium</fullName>
    </submittedName>
</protein>
<feature type="non-terminal residue" evidence="1">
    <location>
        <position position="619"/>
    </location>
</feature>
<reference evidence="1" key="1">
    <citation type="submission" date="2022-06" db="EMBL/GenBank/DDBJ databases">
        <title>Phylogenomic reconstructions and comparative analyses of Kickxellomycotina fungi.</title>
        <authorList>
            <person name="Reynolds N.K."/>
            <person name="Stajich J.E."/>
            <person name="Barry K."/>
            <person name="Grigoriev I.V."/>
            <person name="Crous P."/>
            <person name="Smith M.E."/>
        </authorList>
    </citation>
    <scope>NUCLEOTIDE SEQUENCE</scope>
    <source>
        <strain evidence="1">RSA 2271</strain>
    </source>
</reference>
<sequence>MGGVTAVCSDKTGTLTQNRMTVVSGRIADHLLGSASEARQFFAGLPCNVQSLFAESCAINSTAFEDRDPETHRLEFKGSKTECALLTFLKAASPPEGSNTNGDHATDATTAKRADYYRIRKECKKVLTIPFSSKLKSMTTIVDRSIADEGHDAESMPEQGRSGYRAYTKGASEIILSNCSHYLDKSGEVKALDDAVRKDFALAIKESAKQALRTFALAYKDELTQAEYDEVADFSPDRSDSGKAAARPKRDNDNGDDNDTSIELPVKDMVWIGMVGIQDPLREGVVESVRACQRAGIVVRMITGDNIETGKAIAKQAGILTPGSIAIEGKDWRRMSEKEQMAILPRVSVMARSSPEDKLVIVKRLQRLDHIVAMTGDGANDAPALKTADIGFSMGITGTEVAKEASDIVLMDDNFNSIVQALKWGRSISESVRKFLQFQLSVNIAAVTLSFLSALYSERGESILTAVQLLWVNLIMDTLAALALATESPTSKLLERLPIPATADLITYEMWAMIVLQAAFQVVVNLGLVQYGQQMFHIDPNNSANANAKLRTIVFNTFVFLQIFNELNCRRIMPNQFNVLHHLSQDYGFLSIQLIVIALQYLIVTFGGVAFGTVPLSCS</sequence>
<proteinExistence type="predicted"/>
<name>A0ACC1HC93_9FUNG</name>
<organism evidence="1 2">
    <name type="scientific">Spiromyces aspiralis</name>
    <dbReference type="NCBI Taxonomy" id="68401"/>
    <lineage>
        <taxon>Eukaryota</taxon>
        <taxon>Fungi</taxon>
        <taxon>Fungi incertae sedis</taxon>
        <taxon>Zoopagomycota</taxon>
        <taxon>Kickxellomycotina</taxon>
        <taxon>Kickxellomycetes</taxon>
        <taxon>Kickxellales</taxon>
        <taxon>Kickxellaceae</taxon>
        <taxon>Spiromyces</taxon>
    </lineage>
</organism>
<keyword evidence="2" id="KW-1185">Reference proteome</keyword>
<evidence type="ECO:0000313" key="1">
    <source>
        <dbReference type="EMBL" id="KAJ1673620.1"/>
    </source>
</evidence>
<gene>
    <name evidence="1" type="primary">PMC1_3</name>
    <name evidence="1" type="ORF">EV182_004878</name>
</gene>